<dbReference type="EMBL" id="CP034337">
    <property type="protein sequence ID" value="AZL75701.1"/>
    <property type="molecule type" value="Genomic_DNA"/>
</dbReference>
<keyword evidence="2" id="KW-1185">Reference proteome</keyword>
<dbReference type="Proteomes" id="UP000272622">
    <property type="component" value="Chromosome"/>
</dbReference>
<gene>
    <name evidence="1" type="ORF">EI693_22495</name>
</gene>
<proteinExistence type="predicted"/>
<organism evidence="1 2">
    <name type="scientific">Pseudomonas oryziphila</name>
    <dbReference type="NCBI Taxonomy" id="2894079"/>
    <lineage>
        <taxon>Bacteria</taxon>
        <taxon>Pseudomonadati</taxon>
        <taxon>Pseudomonadota</taxon>
        <taxon>Gammaproteobacteria</taxon>
        <taxon>Pseudomonadales</taxon>
        <taxon>Pseudomonadaceae</taxon>
        <taxon>Pseudomonas</taxon>
    </lineage>
</organism>
<evidence type="ECO:0008006" key="3">
    <source>
        <dbReference type="Google" id="ProtNLM"/>
    </source>
</evidence>
<reference evidence="1 2" key="1">
    <citation type="submission" date="2018-12" db="EMBL/GenBank/DDBJ databases">
        <authorList>
            <person name="Li S."/>
            <person name="Yang R."/>
            <person name="Chen G."/>
            <person name="Zou L."/>
            <person name="Zhang C."/>
            <person name="Chen Y."/>
            <person name="Liu Z."/>
            <person name="Li Y."/>
            <person name="Yan Y."/>
            <person name="Huang M."/>
            <person name="Chen T."/>
        </authorList>
    </citation>
    <scope>NUCLEOTIDE SEQUENCE [LARGE SCALE GENOMIC DNA]</scope>
    <source>
        <strain evidence="1 2">2014</strain>
    </source>
</reference>
<name>A0ABM7CW16_9PSED</name>
<protein>
    <recommendedName>
        <fullName evidence="3">DUF1534 domain-containing protein</fullName>
    </recommendedName>
</protein>
<evidence type="ECO:0000313" key="1">
    <source>
        <dbReference type="EMBL" id="AZL75701.1"/>
    </source>
</evidence>
<evidence type="ECO:0000313" key="2">
    <source>
        <dbReference type="Proteomes" id="UP000272622"/>
    </source>
</evidence>
<accession>A0ABM7CW16</accession>
<sequence>MIAGRPLASFRGTRPLLQGYAYPCRSGLVPRKGRKAAPVHRFQASSSASSSRTMAFTSSRRLMYFQSASSM</sequence>